<dbReference type="InterPro" id="IPR036390">
    <property type="entry name" value="WH_DNA-bd_sf"/>
</dbReference>
<dbReference type="Gene3D" id="1.10.10.10">
    <property type="entry name" value="Winged helix-like DNA-binding domain superfamily/Winged helix DNA-binding domain"/>
    <property type="match status" value="1"/>
</dbReference>
<dbReference type="RefSeq" id="WP_338889422.1">
    <property type="nucleotide sequence ID" value="NZ_CP147846.1"/>
</dbReference>
<dbReference type="Proteomes" id="UP001432000">
    <property type="component" value="Chromosome"/>
</dbReference>
<reference evidence="5 6" key="1">
    <citation type="submission" date="2024-03" db="EMBL/GenBank/DDBJ databases">
        <title>Natural products discovery in diverse microorganisms through a two-stage MS feature dereplication strategy.</title>
        <authorList>
            <person name="Zhang R."/>
        </authorList>
    </citation>
    <scope>NUCLEOTIDE SEQUENCE [LARGE SCALE GENOMIC DNA]</scope>
    <source>
        <strain evidence="5 6">18930</strain>
    </source>
</reference>
<dbReference type="InterPro" id="IPR000524">
    <property type="entry name" value="Tscrpt_reg_HTH_GntR"/>
</dbReference>
<sequence length="246" mass="26814">MAEARHEFVARQLRSLITSGEYAVGRSLPSESTLCAQYEVSRGPVRQALASLSAEGLIQLSQGRPAVVRSGDAAQTLDTFTPFSQWARRTGREAGSKTLEVSRRRASSSAAGALGIESSDFVVEVVRVRYLDNEPTMIERSVFVDTVGSLLFDFDTDSGSITDYLTGRGVRFESMSHVLDAVSADSVDADSLGIAVGSPLLRERRTSRDENGTAFEYADDRYRSDQVVFSIVNSRTVDPRMIAPDT</sequence>
<dbReference type="SUPFAM" id="SSF64288">
    <property type="entry name" value="Chorismate lyase-like"/>
    <property type="match status" value="1"/>
</dbReference>
<dbReference type="SUPFAM" id="SSF46785">
    <property type="entry name" value="Winged helix' DNA-binding domain"/>
    <property type="match status" value="1"/>
</dbReference>
<organism evidence="5 6">
    <name type="scientific">Rhodococcus sovatensis</name>
    <dbReference type="NCBI Taxonomy" id="1805840"/>
    <lineage>
        <taxon>Bacteria</taxon>
        <taxon>Bacillati</taxon>
        <taxon>Actinomycetota</taxon>
        <taxon>Actinomycetes</taxon>
        <taxon>Mycobacteriales</taxon>
        <taxon>Nocardiaceae</taxon>
        <taxon>Rhodococcus</taxon>
    </lineage>
</organism>
<dbReference type="SMART" id="SM00345">
    <property type="entry name" value="HTH_GNTR"/>
    <property type="match status" value="1"/>
</dbReference>
<keyword evidence="1" id="KW-0805">Transcription regulation</keyword>
<dbReference type="PROSITE" id="PS50949">
    <property type="entry name" value="HTH_GNTR"/>
    <property type="match status" value="1"/>
</dbReference>
<dbReference type="CDD" id="cd07377">
    <property type="entry name" value="WHTH_GntR"/>
    <property type="match status" value="1"/>
</dbReference>
<dbReference type="Pfam" id="PF00392">
    <property type="entry name" value="GntR"/>
    <property type="match status" value="1"/>
</dbReference>
<evidence type="ECO:0000256" key="3">
    <source>
        <dbReference type="ARBA" id="ARBA00023163"/>
    </source>
</evidence>
<protein>
    <submittedName>
        <fullName evidence="5">GntR family transcriptional regulator</fullName>
    </submittedName>
</protein>
<accession>A0ABZ2PR84</accession>
<evidence type="ECO:0000256" key="1">
    <source>
        <dbReference type="ARBA" id="ARBA00023015"/>
    </source>
</evidence>
<dbReference type="InterPro" id="IPR050679">
    <property type="entry name" value="Bact_HTH_transcr_reg"/>
</dbReference>
<proteinExistence type="predicted"/>
<dbReference type="PANTHER" id="PTHR44846">
    <property type="entry name" value="MANNOSYL-D-GLYCERATE TRANSPORT/METABOLISM SYSTEM REPRESSOR MNGR-RELATED"/>
    <property type="match status" value="1"/>
</dbReference>
<evidence type="ECO:0000256" key="2">
    <source>
        <dbReference type="ARBA" id="ARBA00023125"/>
    </source>
</evidence>
<dbReference type="EMBL" id="CP147846">
    <property type="protein sequence ID" value="WXG68916.1"/>
    <property type="molecule type" value="Genomic_DNA"/>
</dbReference>
<dbReference type="SMART" id="SM00866">
    <property type="entry name" value="UTRA"/>
    <property type="match status" value="1"/>
</dbReference>
<evidence type="ECO:0000313" key="6">
    <source>
        <dbReference type="Proteomes" id="UP001432000"/>
    </source>
</evidence>
<feature type="domain" description="HTH gntR-type" evidence="4">
    <location>
        <begin position="3"/>
        <end position="71"/>
    </location>
</feature>
<gene>
    <name evidence="5" type="ORF">WDS16_27705</name>
</gene>
<dbReference type="Pfam" id="PF07702">
    <property type="entry name" value="UTRA"/>
    <property type="match status" value="1"/>
</dbReference>
<evidence type="ECO:0000259" key="4">
    <source>
        <dbReference type="PROSITE" id="PS50949"/>
    </source>
</evidence>
<dbReference type="InterPro" id="IPR028978">
    <property type="entry name" value="Chorismate_lyase_/UTRA_dom_sf"/>
</dbReference>
<dbReference type="InterPro" id="IPR036388">
    <property type="entry name" value="WH-like_DNA-bd_sf"/>
</dbReference>
<dbReference type="PRINTS" id="PR00035">
    <property type="entry name" value="HTHGNTR"/>
</dbReference>
<dbReference type="InterPro" id="IPR011663">
    <property type="entry name" value="UTRA"/>
</dbReference>
<evidence type="ECO:0000313" key="5">
    <source>
        <dbReference type="EMBL" id="WXG68916.1"/>
    </source>
</evidence>
<dbReference type="PANTHER" id="PTHR44846:SF1">
    <property type="entry name" value="MANNOSYL-D-GLYCERATE TRANSPORT_METABOLISM SYSTEM REPRESSOR MNGR-RELATED"/>
    <property type="match status" value="1"/>
</dbReference>
<name>A0ABZ2PR84_9NOCA</name>
<dbReference type="Gene3D" id="3.40.1410.10">
    <property type="entry name" value="Chorismate lyase-like"/>
    <property type="match status" value="1"/>
</dbReference>
<keyword evidence="6" id="KW-1185">Reference proteome</keyword>
<keyword evidence="2" id="KW-0238">DNA-binding</keyword>
<keyword evidence="3" id="KW-0804">Transcription</keyword>